<dbReference type="NCBIfam" id="NF033504">
    <property type="entry name" value="Ni_dep_LarA"/>
    <property type="match status" value="1"/>
</dbReference>
<dbReference type="InterPro" id="IPR048068">
    <property type="entry name" value="LarA-like"/>
</dbReference>
<evidence type="ECO:0000313" key="4">
    <source>
        <dbReference type="Proteomes" id="UP000262325"/>
    </source>
</evidence>
<gene>
    <name evidence="3" type="primary">larA</name>
    <name evidence="3" type="ORF">DHM44_08675</name>
</gene>
<dbReference type="Proteomes" id="UP000262325">
    <property type="component" value="Unassembled WGS sequence"/>
</dbReference>
<feature type="domain" description="Lactate racemase C-terminal" evidence="2">
    <location>
        <begin position="276"/>
        <end position="346"/>
    </location>
</feature>
<reference evidence="3 4" key="1">
    <citation type="journal article" date="2018" name="Nat. Biotechnol.">
        <title>A standardized bacterial taxonomy based on genome phylogeny substantially revises the tree of life.</title>
        <authorList>
            <person name="Parks D.H."/>
            <person name="Chuvochina M."/>
            <person name="Waite D.W."/>
            <person name="Rinke C."/>
            <person name="Skarshewski A."/>
            <person name="Chaumeil P.A."/>
            <person name="Hugenholtz P."/>
        </authorList>
    </citation>
    <scope>NUCLEOTIDE SEQUENCE [LARGE SCALE GENOMIC DNA]</scope>
    <source>
        <strain evidence="3">UBA8672</strain>
    </source>
</reference>
<dbReference type="Pfam" id="PF09861">
    <property type="entry name" value="Lar_N"/>
    <property type="match status" value="1"/>
</dbReference>
<dbReference type="InterPro" id="IPR043166">
    <property type="entry name" value="LarA-like_C"/>
</dbReference>
<dbReference type="InterPro" id="IPR018657">
    <property type="entry name" value="LarA-like_N"/>
</dbReference>
<accession>A0A3D5QF16</accession>
<dbReference type="PANTHER" id="PTHR33171">
    <property type="entry name" value="LAR_N DOMAIN-CONTAINING PROTEIN"/>
    <property type="match status" value="1"/>
</dbReference>
<dbReference type="EMBL" id="DPPF01000180">
    <property type="protein sequence ID" value="HCW93742.1"/>
    <property type="molecule type" value="Genomic_DNA"/>
</dbReference>
<dbReference type="InterPro" id="IPR047926">
    <property type="entry name" value="Ni_dep_LarA"/>
</dbReference>
<proteinExistence type="predicted"/>
<dbReference type="Gene3D" id="3.40.50.11440">
    <property type="match status" value="1"/>
</dbReference>
<name>A0A3D5QF16_FLESI</name>
<organism evidence="3 4">
    <name type="scientific">Flexistipes sinusarabici</name>
    <dbReference type="NCBI Taxonomy" id="2352"/>
    <lineage>
        <taxon>Bacteria</taxon>
        <taxon>Pseudomonadati</taxon>
        <taxon>Deferribacterota</taxon>
        <taxon>Deferribacteres</taxon>
        <taxon>Deferribacterales</taxon>
        <taxon>Flexistipitaceae</taxon>
        <taxon>Flexistipes</taxon>
    </lineage>
</organism>
<dbReference type="InterPro" id="IPR048520">
    <property type="entry name" value="LarA_C"/>
</dbReference>
<dbReference type="Gene3D" id="3.90.226.30">
    <property type="match status" value="1"/>
</dbReference>
<sequence length="419" mass="47967">MKYGKETIYFNSDRNIETLDRDFSEPVLNSRDIFYKINSSPHYSEGIDEILQKASSVLIILPDITRKSGACFFLKELIDRIESYGKTFSFIFAVGTHRPLTVDEKREILTDEVYEKYSQHIIDHDPDDTESMTYYGKTKHTTPVLLNNAYFDHDTIIPIASVSYHYFAGFGGARKMILPGIASRKSAVNNHKLALDERAKKRHPYACTGNLKQNPVHDDIVEAVMIARAGKNFFAINTILNENGEIVDVEGGDLFISHIKACERLKELTKVEVSDKYDLVICSCGGFPKDINMIQAQKSIDRVKSIVRDGGKIIFFAECKDGYGNETFENFFDYTSTSEMAEKLFDEYRINRQTAFNLRNITEHFDCYLYSRLDEEDCKRMGFRKINDTGKINELLKESEKGAFVPNASLVYFENGIQQ</sequence>
<dbReference type="Pfam" id="PF21113">
    <property type="entry name" value="LarA_C"/>
    <property type="match status" value="1"/>
</dbReference>
<comment type="caution">
    <text evidence="3">The sequence shown here is derived from an EMBL/GenBank/DDBJ whole genome shotgun (WGS) entry which is preliminary data.</text>
</comment>
<dbReference type="GO" id="GO:0050043">
    <property type="term" value="F:lactate racemase activity"/>
    <property type="evidence" value="ECO:0007669"/>
    <property type="project" value="InterPro"/>
</dbReference>
<dbReference type="AlphaFoldDB" id="A0A3D5QF16"/>
<evidence type="ECO:0000259" key="2">
    <source>
        <dbReference type="Pfam" id="PF21113"/>
    </source>
</evidence>
<evidence type="ECO:0000313" key="3">
    <source>
        <dbReference type="EMBL" id="HCW93742.1"/>
    </source>
</evidence>
<dbReference type="PANTHER" id="PTHR33171:SF17">
    <property type="entry name" value="LARA-LIKE N-TERMINAL DOMAIN-CONTAINING PROTEIN"/>
    <property type="match status" value="1"/>
</dbReference>
<feature type="domain" description="LarA-like N-terminal" evidence="1">
    <location>
        <begin position="5"/>
        <end position="199"/>
    </location>
</feature>
<evidence type="ECO:0000259" key="1">
    <source>
        <dbReference type="Pfam" id="PF09861"/>
    </source>
</evidence>
<protein>
    <submittedName>
        <fullName evidence="3">Nickel-dependent lactate racemase</fullName>
    </submittedName>
</protein>